<sequence length="158" mass="16655">MRHFFGLLLGVVVAAAVLLGGGWASQEAVRGAAQGVDPAKDTRMLIALGVMAVVGLLLGLVLVGRVSPLATFVPSMALLAWTVVYVLDVSRAASLVPTGPSVQAELLQAGRGMLMLLSTGVYGLLGVALFLPVLMPSRWARPESDEEQEEEYEESFGF</sequence>
<organism evidence="2 3">
    <name type="scientific">Microbispora bryophytorum subsp. camponoti</name>
    <dbReference type="NCBI Taxonomy" id="1677852"/>
    <lineage>
        <taxon>Bacteria</taxon>
        <taxon>Bacillati</taxon>
        <taxon>Actinomycetota</taxon>
        <taxon>Actinomycetes</taxon>
        <taxon>Streptosporangiales</taxon>
        <taxon>Streptosporangiaceae</taxon>
        <taxon>Microbispora</taxon>
    </lineage>
</organism>
<evidence type="ECO:0000256" key="1">
    <source>
        <dbReference type="SAM" id="Phobius"/>
    </source>
</evidence>
<feature type="transmembrane region" description="Helical" evidence="1">
    <location>
        <begin position="44"/>
        <end position="62"/>
    </location>
</feature>
<comment type="caution">
    <text evidence="2">The sequence shown here is derived from an EMBL/GenBank/DDBJ whole genome shotgun (WGS) entry which is preliminary data.</text>
</comment>
<reference evidence="2 3" key="1">
    <citation type="submission" date="2020-09" db="EMBL/GenBank/DDBJ databases">
        <title>Actinomycete isolated from the Camponotus japonicus Mayr.</title>
        <authorList>
            <person name="Gong X."/>
        </authorList>
    </citation>
    <scope>NUCLEOTIDE SEQUENCE [LARGE SCALE GENOMIC DNA]</scope>
    <source>
        <strain evidence="2 3">2C-HV3</strain>
    </source>
</reference>
<name>A0ABR8LBJ5_9ACTN</name>
<dbReference type="RefSeq" id="WP_191055355.1">
    <property type="nucleotide sequence ID" value="NZ_JACXRZ010000045.1"/>
</dbReference>
<keyword evidence="1" id="KW-1133">Transmembrane helix</keyword>
<keyword evidence="1" id="KW-0812">Transmembrane</keyword>
<evidence type="ECO:0000313" key="3">
    <source>
        <dbReference type="Proteomes" id="UP000653231"/>
    </source>
</evidence>
<gene>
    <name evidence="2" type="ORF">IEQ31_34475</name>
</gene>
<evidence type="ECO:0000313" key="2">
    <source>
        <dbReference type="EMBL" id="MBD3148250.1"/>
    </source>
</evidence>
<feature type="transmembrane region" description="Helical" evidence="1">
    <location>
        <begin position="69"/>
        <end position="87"/>
    </location>
</feature>
<keyword evidence="1" id="KW-0472">Membrane</keyword>
<proteinExistence type="predicted"/>
<keyword evidence="3" id="KW-1185">Reference proteome</keyword>
<dbReference type="Proteomes" id="UP000653231">
    <property type="component" value="Unassembled WGS sequence"/>
</dbReference>
<dbReference type="EMBL" id="JACXRZ010000045">
    <property type="protein sequence ID" value="MBD3148250.1"/>
    <property type="molecule type" value="Genomic_DNA"/>
</dbReference>
<feature type="transmembrane region" description="Helical" evidence="1">
    <location>
        <begin position="113"/>
        <end position="134"/>
    </location>
</feature>
<accession>A0ABR8LBJ5</accession>
<protein>
    <submittedName>
        <fullName evidence="2">Uncharacterized protein</fullName>
    </submittedName>
</protein>